<dbReference type="EMBL" id="KV417681">
    <property type="protein sequence ID" value="KZP10390.1"/>
    <property type="molecule type" value="Genomic_DNA"/>
</dbReference>
<evidence type="ECO:0000313" key="2">
    <source>
        <dbReference type="EMBL" id="KZP10390.1"/>
    </source>
</evidence>
<evidence type="ECO:0000256" key="1">
    <source>
        <dbReference type="SAM" id="MobiDB-lite"/>
    </source>
</evidence>
<protein>
    <submittedName>
        <fullName evidence="2">Uncharacterized protein</fullName>
    </submittedName>
</protein>
<name>A0A165ZAJ6_9AGAM</name>
<sequence length="96" mass="10478">MEPSSDVRGERYTNDDHRIWSSLPQSVLVPATYDSICQSNYCNGIYGDGERVEQMWVNLRSSYTPSSNGIVPLAPGSGDQEEVLPTVTGQPSTPGE</sequence>
<evidence type="ECO:0000313" key="3">
    <source>
        <dbReference type="Proteomes" id="UP000076532"/>
    </source>
</evidence>
<accession>A0A165ZAJ6</accession>
<reference evidence="2 3" key="1">
    <citation type="journal article" date="2016" name="Mol. Biol. Evol.">
        <title>Comparative Genomics of Early-Diverging Mushroom-Forming Fungi Provides Insights into the Origins of Lignocellulose Decay Capabilities.</title>
        <authorList>
            <person name="Nagy L.G."/>
            <person name="Riley R."/>
            <person name="Tritt A."/>
            <person name="Adam C."/>
            <person name="Daum C."/>
            <person name="Floudas D."/>
            <person name="Sun H."/>
            <person name="Yadav J.S."/>
            <person name="Pangilinan J."/>
            <person name="Larsson K.H."/>
            <person name="Matsuura K."/>
            <person name="Barry K."/>
            <person name="Labutti K."/>
            <person name="Kuo R."/>
            <person name="Ohm R.A."/>
            <person name="Bhattacharya S.S."/>
            <person name="Shirouzu T."/>
            <person name="Yoshinaga Y."/>
            <person name="Martin F.M."/>
            <person name="Grigoriev I.V."/>
            <person name="Hibbett D.S."/>
        </authorList>
    </citation>
    <scope>NUCLEOTIDE SEQUENCE [LARGE SCALE GENOMIC DNA]</scope>
    <source>
        <strain evidence="2 3">CBS 109695</strain>
    </source>
</reference>
<proteinExistence type="predicted"/>
<feature type="region of interest" description="Disordered" evidence="1">
    <location>
        <begin position="67"/>
        <end position="96"/>
    </location>
</feature>
<feature type="compositionally biased region" description="Polar residues" evidence="1">
    <location>
        <begin position="87"/>
        <end position="96"/>
    </location>
</feature>
<organism evidence="2 3">
    <name type="scientific">Athelia psychrophila</name>
    <dbReference type="NCBI Taxonomy" id="1759441"/>
    <lineage>
        <taxon>Eukaryota</taxon>
        <taxon>Fungi</taxon>
        <taxon>Dikarya</taxon>
        <taxon>Basidiomycota</taxon>
        <taxon>Agaricomycotina</taxon>
        <taxon>Agaricomycetes</taxon>
        <taxon>Agaricomycetidae</taxon>
        <taxon>Atheliales</taxon>
        <taxon>Atheliaceae</taxon>
        <taxon>Athelia</taxon>
    </lineage>
</organism>
<gene>
    <name evidence="2" type="ORF">FIBSPDRAFT_963186</name>
</gene>
<dbReference type="Proteomes" id="UP000076532">
    <property type="component" value="Unassembled WGS sequence"/>
</dbReference>
<keyword evidence="3" id="KW-1185">Reference proteome</keyword>
<dbReference type="AlphaFoldDB" id="A0A165ZAJ6"/>